<evidence type="ECO:0000256" key="9">
    <source>
        <dbReference type="ARBA" id="ARBA00023172"/>
    </source>
</evidence>
<keyword evidence="10" id="KW-0234">DNA repair</keyword>
<dbReference type="InterPro" id="IPR016194">
    <property type="entry name" value="SPOC-like_C_dom_sf"/>
</dbReference>
<dbReference type="GO" id="GO:0003690">
    <property type="term" value="F:double-stranded DNA binding"/>
    <property type="evidence" value="ECO:0007669"/>
    <property type="project" value="TreeGrafter"/>
</dbReference>
<evidence type="ECO:0000256" key="3">
    <source>
        <dbReference type="ARBA" id="ARBA00022741"/>
    </source>
</evidence>
<keyword evidence="4" id="KW-0227">DNA damage</keyword>
<dbReference type="SUPFAM" id="SSF100939">
    <property type="entry name" value="SPOC domain-like"/>
    <property type="match status" value="1"/>
</dbReference>
<evidence type="ECO:0000313" key="15">
    <source>
        <dbReference type="Proteomes" id="UP000614601"/>
    </source>
</evidence>
<feature type="region of interest" description="Disordered" evidence="12">
    <location>
        <begin position="538"/>
        <end position="572"/>
    </location>
</feature>
<dbReference type="GO" id="GO:0004386">
    <property type="term" value="F:helicase activity"/>
    <property type="evidence" value="ECO:0007669"/>
    <property type="project" value="UniProtKB-KW"/>
</dbReference>
<dbReference type="GO" id="GO:0006310">
    <property type="term" value="P:DNA recombination"/>
    <property type="evidence" value="ECO:0007669"/>
    <property type="project" value="UniProtKB-KW"/>
</dbReference>
<dbReference type="GO" id="GO:0005524">
    <property type="term" value="F:ATP binding"/>
    <property type="evidence" value="ECO:0007669"/>
    <property type="project" value="UniProtKB-KW"/>
</dbReference>
<evidence type="ECO:0000256" key="1">
    <source>
        <dbReference type="ARBA" id="ARBA00004123"/>
    </source>
</evidence>
<keyword evidence="9" id="KW-0233">DNA recombination</keyword>
<dbReference type="GO" id="GO:0016787">
    <property type="term" value="F:hydrolase activity"/>
    <property type="evidence" value="ECO:0007669"/>
    <property type="project" value="UniProtKB-KW"/>
</dbReference>
<protein>
    <recommendedName>
        <fullName evidence="13">Ku domain-containing protein</fullName>
    </recommendedName>
</protein>
<keyword evidence="8" id="KW-0238">DNA-binding</keyword>
<dbReference type="PIRSF" id="PIRSF003033">
    <property type="entry name" value="Ku70"/>
    <property type="match status" value="1"/>
</dbReference>
<evidence type="ECO:0000313" key="14">
    <source>
        <dbReference type="EMBL" id="CAD5206279.1"/>
    </source>
</evidence>
<dbReference type="AlphaFoldDB" id="A0A811JSQ6"/>
<dbReference type="GO" id="GO:0006303">
    <property type="term" value="P:double-strand break repair via nonhomologous end joining"/>
    <property type="evidence" value="ECO:0007669"/>
    <property type="project" value="InterPro"/>
</dbReference>
<dbReference type="GO" id="GO:0042162">
    <property type="term" value="F:telomeric DNA binding"/>
    <property type="evidence" value="ECO:0007669"/>
    <property type="project" value="InterPro"/>
</dbReference>
<dbReference type="PANTHER" id="PTHR12604">
    <property type="entry name" value="KU AUTOANTIGEN DNA HELICASE"/>
    <property type="match status" value="1"/>
</dbReference>
<dbReference type="Gene3D" id="1.10.1600.10">
    <property type="match status" value="1"/>
</dbReference>
<evidence type="ECO:0000256" key="6">
    <source>
        <dbReference type="ARBA" id="ARBA00022806"/>
    </source>
</evidence>
<evidence type="ECO:0000256" key="11">
    <source>
        <dbReference type="ARBA" id="ARBA00023242"/>
    </source>
</evidence>
<keyword evidence="3" id="KW-0547">Nucleotide-binding</keyword>
<keyword evidence="5" id="KW-0378">Hydrolase</keyword>
<dbReference type="InterPro" id="IPR005161">
    <property type="entry name" value="Ku_N"/>
</dbReference>
<gene>
    <name evidence="14" type="ORF">BOKJ2_LOCUS963</name>
</gene>
<evidence type="ECO:0000256" key="2">
    <source>
        <dbReference type="ARBA" id="ARBA00005240"/>
    </source>
</evidence>
<organism evidence="14 15">
    <name type="scientific">Bursaphelenchus okinawaensis</name>
    <dbReference type="NCBI Taxonomy" id="465554"/>
    <lineage>
        <taxon>Eukaryota</taxon>
        <taxon>Metazoa</taxon>
        <taxon>Ecdysozoa</taxon>
        <taxon>Nematoda</taxon>
        <taxon>Chromadorea</taxon>
        <taxon>Rhabditida</taxon>
        <taxon>Tylenchina</taxon>
        <taxon>Tylenchomorpha</taxon>
        <taxon>Aphelenchoidea</taxon>
        <taxon>Aphelenchoididae</taxon>
        <taxon>Bursaphelenchus</taxon>
    </lineage>
</organism>
<dbReference type="Pfam" id="PF03731">
    <property type="entry name" value="Ku_N"/>
    <property type="match status" value="1"/>
</dbReference>
<evidence type="ECO:0000259" key="13">
    <source>
        <dbReference type="SMART" id="SM00559"/>
    </source>
</evidence>
<dbReference type="GO" id="GO:0000723">
    <property type="term" value="P:telomere maintenance"/>
    <property type="evidence" value="ECO:0007669"/>
    <property type="project" value="InterPro"/>
</dbReference>
<dbReference type="SUPFAM" id="SSF53300">
    <property type="entry name" value="vWA-like"/>
    <property type="match status" value="1"/>
</dbReference>
<dbReference type="Gene3D" id="2.40.290.10">
    <property type="match status" value="1"/>
</dbReference>
<sequence length="572" mass="65353">MDENVNDNDEHFAEEASLAEIGRKSTIFVADVSEKMYETRSDGKTYLHEAFARLTAHLNYFALNSKLNEYVTVILLNASPEKAQNGIYVAYNTDNVCVELNQTIYCLSEAEDIKKEVSEFYGKGSSHADICELIFCCRRIFSEGSNTSQKRVIFYSYNYDPYDDPYTKSKHLELVAKRMAKLDADIHFAANLIDFPLGTTPNEFWNTIDPSYKYRIHPIEPTTEFIESSLRSAAVVPFHLGGAVEMAVSCYYVCHERQKPESTWLDAETNECVERTGFLAEAGPSEADSEAVNLSTQMAAEPKPVDMSNAFQMDWLVSVAGVDIQLTRRERDLLGRIETPGIRLLGFKPLNEFKDSWRMGESCYLYPLDKVVTGSQNLYRSLYLSCLKKNVYALARCTFRSNTTSKLYALIPQKAPPKDTEDIKPVDIHRYEGFHAVRLPLKQNKRDLECEMEKETRQLVAPSTKPSKTISGFVDKLTQEYTPEMFFNPQVQSYNKMIESLALKYSFDKCKEMAEGVDQHKAWFDVKDVEPVENELDRMKSILSGDPANEKLVRKRRQGTQYGQPDSKQTRK</sequence>
<comment type="caution">
    <text evidence="14">The sequence shown here is derived from an EMBL/GenBank/DDBJ whole genome shotgun (WGS) entry which is preliminary data.</text>
</comment>
<keyword evidence="6" id="KW-0347">Helicase</keyword>
<dbReference type="InterPro" id="IPR027388">
    <property type="entry name" value="Ku70_bridge/pillars_dom_sf"/>
</dbReference>
<keyword evidence="7" id="KW-0067">ATP-binding</keyword>
<evidence type="ECO:0000256" key="4">
    <source>
        <dbReference type="ARBA" id="ARBA00022763"/>
    </source>
</evidence>
<dbReference type="SMART" id="SM00559">
    <property type="entry name" value="Ku78"/>
    <property type="match status" value="1"/>
</dbReference>
<accession>A0A811JSQ6</accession>
<feature type="domain" description="Ku" evidence="13">
    <location>
        <begin position="299"/>
        <end position="456"/>
    </location>
</feature>
<proteinExistence type="inferred from homology"/>
<dbReference type="Gene3D" id="3.40.50.410">
    <property type="entry name" value="von Willebrand factor, type A domain"/>
    <property type="match status" value="1"/>
</dbReference>
<dbReference type="EMBL" id="CAJFDH010000001">
    <property type="protein sequence ID" value="CAD5206279.1"/>
    <property type="molecule type" value="Genomic_DNA"/>
</dbReference>
<dbReference type="PANTHER" id="PTHR12604:SF2">
    <property type="entry name" value="X-RAY REPAIR CROSS-COMPLEMENTING PROTEIN 6"/>
    <property type="match status" value="1"/>
</dbReference>
<evidence type="ECO:0000256" key="7">
    <source>
        <dbReference type="ARBA" id="ARBA00022840"/>
    </source>
</evidence>
<dbReference type="Gene3D" id="4.10.970.10">
    <property type="entry name" value="Ku70, bridge and pillars"/>
    <property type="match status" value="1"/>
</dbReference>
<evidence type="ECO:0000256" key="8">
    <source>
        <dbReference type="ARBA" id="ARBA00023125"/>
    </source>
</evidence>
<dbReference type="OrthoDB" id="3249161at2759"/>
<dbReference type="Proteomes" id="UP000783686">
    <property type="component" value="Unassembled WGS sequence"/>
</dbReference>
<dbReference type="GO" id="GO:0043564">
    <property type="term" value="C:Ku70:Ku80 complex"/>
    <property type="evidence" value="ECO:0007669"/>
    <property type="project" value="InterPro"/>
</dbReference>
<dbReference type="InterPro" id="IPR006165">
    <property type="entry name" value="Ku70"/>
</dbReference>
<feature type="compositionally biased region" description="Polar residues" evidence="12">
    <location>
        <begin position="559"/>
        <end position="572"/>
    </location>
</feature>
<dbReference type="Proteomes" id="UP000614601">
    <property type="component" value="Unassembled WGS sequence"/>
</dbReference>
<name>A0A811JSQ6_9BILA</name>
<comment type="subcellular location">
    <subcellularLocation>
        <location evidence="1">Nucleus</location>
    </subcellularLocation>
</comment>
<dbReference type="GO" id="GO:0003684">
    <property type="term" value="F:damaged DNA binding"/>
    <property type="evidence" value="ECO:0007669"/>
    <property type="project" value="InterPro"/>
</dbReference>
<dbReference type="InterPro" id="IPR006164">
    <property type="entry name" value="DNA_bd_Ku70/Ku80"/>
</dbReference>
<dbReference type="Pfam" id="PF02735">
    <property type="entry name" value="Ku"/>
    <property type="match status" value="1"/>
</dbReference>
<keyword evidence="15" id="KW-1185">Reference proteome</keyword>
<dbReference type="InterPro" id="IPR036465">
    <property type="entry name" value="vWFA_dom_sf"/>
</dbReference>
<keyword evidence="11" id="KW-0539">Nucleus</keyword>
<evidence type="ECO:0000256" key="5">
    <source>
        <dbReference type="ARBA" id="ARBA00022801"/>
    </source>
</evidence>
<comment type="similarity">
    <text evidence="2">Belongs to the ku70 family.</text>
</comment>
<evidence type="ECO:0000256" key="12">
    <source>
        <dbReference type="SAM" id="MobiDB-lite"/>
    </source>
</evidence>
<evidence type="ECO:0000256" key="10">
    <source>
        <dbReference type="ARBA" id="ARBA00023204"/>
    </source>
</evidence>
<dbReference type="EMBL" id="CAJFCW020000001">
    <property type="protein sequence ID" value="CAG9081134.1"/>
    <property type="molecule type" value="Genomic_DNA"/>
</dbReference>
<reference evidence="14" key="1">
    <citation type="submission" date="2020-09" db="EMBL/GenBank/DDBJ databases">
        <authorList>
            <person name="Kikuchi T."/>
        </authorList>
    </citation>
    <scope>NUCLEOTIDE SEQUENCE</scope>
    <source>
        <strain evidence="14">SH1</strain>
    </source>
</reference>